<dbReference type="EMBL" id="WVTA01000017">
    <property type="protein sequence ID" value="KAK3201120.1"/>
    <property type="molecule type" value="Genomic_DNA"/>
</dbReference>
<dbReference type="AlphaFoldDB" id="A0AAN6LQW8"/>
<sequence length="294" mass="33167">MSPYDNAQGYCNSLRRLHGTHSAIVTGNCSDVSNNTNESELLGSVTNPEPTSSTREIASQSQSPLFALPGELRLMVYRYLSLSPLSAEFPDSRGAYFACRRLQSELRAELRPEKVINEIKGMVSDCANRCSPGDLAFVLPLTRREYVPSFSLLQVVRIYVSADYLTLHLMQEPGECHVLSRLYGYYLENLHIVVSKQRSINWEFFPWDDMKSMDHKLMAPFVALGRVNCSKITFTLEHMIEGDIDEGKTTTIENIFPGTDISYQLTIVEDGNGHQLQRSYASSTRFKTLTEIEA</sequence>
<protein>
    <submittedName>
        <fullName evidence="2">Uncharacterized protein</fullName>
    </submittedName>
</protein>
<comment type="caution">
    <text evidence="2">The sequence shown here is derived from an EMBL/GenBank/DDBJ whole genome shotgun (WGS) entry which is preliminary data.</text>
</comment>
<keyword evidence="3" id="KW-1185">Reference proteome</keyword>
<gene>
    <name evidence="2" type="ORF">GRF29_213g1134760</name>
</gene>
<proteinExistence type="predicted"/>
<reference evidence="2 3" key="1">
    <citation type="submission" date="2021-02" db="EMBL/GenBank/DDBJ databases">
        <title>Genome assembly of Pseudopithomyces chartarum.</title>
        <authorList>
            <person name="Jauregui R."/>
            <person name="Singh J."/>
            <person name="Voisey C."/>
        </authorList>
    </citation>
    <scope>NUCLEOTIDE SEQUENCE [LARGE SCALE GENOMIC DNA]</scope>
    <source>
        <strain evidence="2 3">AGR01</strain>
    </source>
</reference>
<evidence type="ECO:0000256" key="1">
    <source>
        <dbReference type="SAM" id="MobiDB-lite"/>
    </source>
</evidence>
<name>A0AAN6LQW8_9PLEO</name>
<evidence type="ECO:0000313" key="2">
    <source>
        <dbReference type="EMBL" id="KAK3201120.1"/>
    </source>
</evidence>
<accession>A0AAN6LQW8</accession>
<dbReference type="Proteomes" id="UP001280581">
    <property type="component" value="Unassembled WGS sequence"/>
</dbReference>
<evidence type="ECO:0000313" key="3">
    <source>
        <dbReference type="Proteomes" id="UP001280581"/>
    </source>
</evidence>
<organism evidence="2 3">
    <name type="scientific">Pseudopithomyces chartarum</name>
    <dbReference type="NCBI Taxonomy" id="1892770"/>
    <lineage>
        <taxon>Eukaryota</taxon>
        <taxon>Fungi</taxon>
        <taxon>Dikarya</taxon>
        <taxon>Ascomycota</taxon>
        <taxon>Pezizomycotina</taxon>
        <taxon>Dothideomycetes</taxon>
        <taxon>Pleosporomycetidae</taxon>
        <taxon>Pleosporales</taxon>
        <taxon>Massarineae</taxon>
        <taxon>Didymosphaeriaceae</taxon>
        <taxon>Pseudopithomyces</taxon>
    </lineage>
</organism>
<feature type="region of interest" description="Disordered" evidence="1">
    <location>
        <begin position="39"/>
        <end position="60"/>
    </location>
</feature>